<dbReference type="PROSITE" id="PS50011">
    <property type="entry name" value="PROTEIN_KINASE_DOM"/>
    <property type="match status" value="1"/>
</dbReference>
<dbReference type="PANTHER" id="PTHR24346:SF82">
    <property type="entry name" value="KP78A-RELATED"/>
    <property type="match status" value="1"/>
</dbReference>
<organism evidence="7 8">
    <name type="scientific">Rotaria magnacalcarata</name>
    <dbReference type="NCBI Taxonomy" id="392030"/>
    <lineage>
        <taxon>Eukaryota</taxon>
        <taxon>Metazoa</taxon>
        <taxon>Spiralia</taxon>
        <taxon>Gnathifera</taxon>
        <taxon>Rotifera</taxon>
        <taxon>Eurotatoria</taxon>
        <taxon>Bdelloidea</taxon>
        <taxon>Philodinida</taxon>
        <taxon>Philodinidae</taxon>
        <taxon>Rotaria</taxon>
    </lineage>
</organism>
<keyword evidence="5" id="KW-0067">ATP-binding</keyword>
<accession>A0A820LV56</accession>
<protein>
    <recommendedName>
        <fullName evidence="6">Protein kinase domain-containing protein</fullName>
    </recommendedName>
</protein>
<dbReference type="InterPro" id="IPR000719">
    <property type="entry name" value="Prot_kinase_dom"/>
</dbReference>
<evidence type="ECO:0000313" key="7">
    <source>
        <dbReference type="EMBL" id="CAF4362905.1"/>
    </source>
</evidence>
<name>A0A820LV56_9BILA</name>
<dbReference type="PROSITE" id="PS00109">
    <property type="entry name" value="PROTEIN_KINASE_TYR"/>
    <property type="match status" value="1"/>
</dbReference>
<evidence type="ECO:0000259" key="6">
    <source>
        <dbReference type="PROSITE" id="PS50011"/>
    </source>
</evidence>
<evidence type="ECO:0000256" key="4">
    <source>
        <dbReference type="ARBA" id="ARBA00022777"/>
    </source>
</evidence>
<dbReference type="Proteomes" id="UP000663842">
    <property type="component" value="Unassembled WGS sequence"/>
</dbReference>
<evidence type="ECO:0000256" key="3">
    <source>
        <dbReference type="ARBA" id="ARBA00022741"/>
    </source>
</evidence>
<keyword evidence="3" id="KW-0547">Nucleotide-binding</keyword>
<evidence type="ECO:0000256" key="5">
    <source>
        <dbReference type="ARBA" id="ARBA00022840"/>
    </source>
</evidence>
<gene>
    <name evidence="7" type="ORF">UXM345_LOCUS36586</name>
</gene>
<dbReference type="SUPFAM" id="SSF56112">
    <property type="entry name" value="Protein kinase-like (PK-like)"/>
    <property type="match status" value="1"/>
</dbReference>
<dbReference type="GO" id="GO:0005524">
    <property type="term" value="F:ATP binding"/>
    <property type="evidence" value="ECO:0007669"/>
    <property type="project" value="UniProtKB-KW"/>
</dbReference>
<evidence type="ECO:0000256" key="1">
    <source>
        <dbReference type="ARBA" id="ARBA00022527"/>
    </source>
</evidence>
<dbReference type="InterPro" id="IPR011009">
    <property type="entry name" value="Kinase-like_dom_sf"/>
</dbReference>
<feature type="non-terminal residue" evidence="7">
    <location>
        <position position="1"/>
    </location>
</feature>
<proteinExistence type="predicted"/>
<dbReference type="InterPro" id="IPR008266">
    <property type="entry name" value="Tyr_kinase_AS"/>
</dbReference>
<keyword evidence="2" id="KW-0808">Transferase</keyword>
<reference evidence="7" key="1">
    <citation type="submission" date="2021-02" db="EMBL/GenBank/DDBJ databases">
        <authorList>
            <person name="Nowell W R."/>
        </authorList>
    </citation>
    <scope>NUCLEOTIDE SEQUENCE</scope>
</reference>
<sequence length="190" mass="22397">NFIIFENYLTHLESLTLIQSQQLINIIEYLYNCRILHRDLRPDNLMLDLNQEHIKLIDFGFATTYEIDEMPKELPIEGTISYAGLTFLIDYLGLLLSDSDTFDYEYERTFDLQCAINIMMYMTDKSVRVTMISAKEVLSVKNKVSRLFEFWNGIKRTDENYCKLLRLIECFTQSPNFDGIKHEIGKRFAS</sequence>
<dbReference type="AlphaFoldDB" id="A0A820LV56"/>
<evidence type="ECO:0000256" key="2">
    <source>
        <dbReference type="ARBA" id="ARBA00022679"/>
    </source>
</evidence>
<feature type="domain" description="Protein kinase" evidence="6">
    <location>
        <begin position="1"/>
        <end position="190"/>
    </location>
</feature>
<keyword evidence="4" id="KW-0418">Kinase</keyword>
<dbReference type="GO" id="GO:0004674">
    <property type="term" value="F:protein serine/threonine kinase activity"/>
    <property type="evidence" value="ECO:0007669"/>
    <property type="project" value="UniProtKB-KW"/>
</dbReference>
<dbReference type="Gene3D" id="1.10.510.10">
    <property type="entry name" value="Transferase(Phosphotransferase) domain 1"/>
    <property type="match status" value="1"/>
</dbReference>
<dbReference type="Pfam" id="PF00069">
    <property type="entry name" value="Pkinase"/>
    <property type="match status" value="1"/>
</dbReference>
<dbReference type="GO" id="GO:0005737">
    <property type="term" value="C:cytoplasm"/>
    <property type="evidence" value="ECO:0007669"/>
    <property type="project" value="TreeGrafter"/>
</dbReference>
<comment type="caution">
    <text evidence="7">The sequence shown here is derived from an EMBL/GenBank/DDBJ whole genome shotgun (WGS) entry which is preliminary data.</text>
</comment>
<keyword evidence="1" id="KW-0723">Serine/threonine-protein kinase</keyword>
<dbReference type="PANTHER" id="PTHR24346">
    <property type="entry name" value="MAP/MICROTUBULE AFFINITY-REGULATING KINASE"/>
    <property type="match status" value="1"/>
</dbReference>
<dbReference type="GO" id="GO:0035556">
    <property type="term" value="P:intracellular signal transduction"/>
    <property type="evidence" value="ECO:0007669"/>
    <property type="project" value="TreeGrafter"/>
</dbReference>
<dbReference type="EMBL" id="CAJOBF010017507">
    <property type="protein sequence ID" value="CAF4362905.1"/>
    <property type="molecule type" value="Genomic_DNA"/>
</dbReference>
<evidence type="ECO:0000313" key="8">
    <source>
        <dbReference type="Proteomes" id="UP000663842"/>
    </source>
</evidence>